<sequence>MVFGDSFRRFFHDPLNETSSRGKMSNKEEKKDDYYEVLGVPKNATEQQIKNNYRKLALQYHPDRNPGDQKAAEQFKKISIAYAVLSDPNKRRQYDLSGPSGAIVDFEGVDISEMGGVGRVFGALFSKLGVPIPTQIVPKVLAQARSLCEGTPCDAKYSVLEEGIQYDGSIGKQEAAFFKVTMKRQWEKHGLMIICRSAQMSKFKLVLFDKDGGVRIIQESNKRKGCTVAELFFVPFNRANLSEFIPMKFYMEDKETPLSFHLLDTLETVGAHTLEDRDHFLCVYGDNWIKDVNEIKSTEEVLVRKKTEMSQFQIEYAEAEKKYKEAVERLKRESEEITGLLKKREQAYDGLEKESMAPYAGKQISPSHSGKGLFSSWF</sequence>
<dbReference type="AlphaFoldDB" id="A0A0B2V861"/>
<proteinExistence type="predicted"/>
<evidence type="ECO:0000313" key="4">
    <source>
        <dbReference type="Proteomes" id="UP000031036"/>
    </source>
</evidence>
<dbReference type="PRINTS" id="PR00625">
    <property type="entry name" value="JDOMAIN"/>
</dbReference>
<dbReference type="InterPro" id="IPR001623">
    <property type="entry name" value="DnaJ_domain"/>
</dbReference>
<dbReference type="PANTHER" id="PTHR44272">
    <property type="entry name" value="DNAJ DOMAIN (PROKARYOTIC HEAT SHOCK PROTEIN)"/>
    <property type="match status" value="1"/>
</dbReference>
<evidence type="ECO:0000256" key="1">
    <source>
        <dbReference type="SAM" id="Coils"/>
    </source>
</evidence>
<comment type="caution">
    <text evidence="3">The sequence shown here is derived from an EMBL/GenBank/DDBJ whole genome shotgun (WGS) entry which is preliminary data.</text>
</comment>
<reference evidence="3 4" key="1">
    <citation type="submission" date="2014-11" db="EMBL/GenBank/DDBJ databases">
        <title>Genetic blueprint of the zoonotic pathogen Toxocara canis.</title>
        <authorList>
            <person name="Zhu X.-Q."/>
            <person name="Korhonen P.K."/>
            <person name="Cai H."/>
            <person name="Young N.D."/>
            <person name="Nejsum P."/>
            <person name="von Samson-Himmelstjerna G."/>
            <person name="Boag P.R."/>
            <person name="Tan P."/>
            <person name="Li Q."/>
            <person name="Min J."/>
            <person name="Yang Y."/>
            <person name="Wang X."/>
            <person name="Fang X."/>
            <person name="Hall R.S."/>
            <person name="Hofmann A."/>
            <person name="Sternberg P.W."/>
            <person name="Jex A.R."/>
            <person name="Gasser R.B."/>
        </authorList>
    </citation>
    <scope>NUCLEOTIDE SEQUENCE [LARGE SCALE GENOMIC DNA]</scope>
    <source>
        <strain evidence="3">PN_DK_2014</strain>
    </source>
</reference>
<organism evidence="3 4">
    <name type="scientific">Toxocara canis</name>
    <name type="common">Canine roundworm</name>
    <dbReference type="NCBI Taxonomy" id="6265"/>
    <lineage>
        <taxon>Eukaryota</taxon>
        <taxon>Metazoa</taxon>
        <taxon>Ecdysozoa</taxon>
        <taxon>Nematoda</taxon>
        <taxon>Chromadorea</taxon>
        <taxon>Rhabditida</taxon>
        <taxon>Spirurina</taxon>
        <taxon>Ascaridomorpha</taxon>
        <taxon>Ascaridoidea</taxon>
        <taxon>Toxocaridae</taxon>
        <taxon>Toxocara</taxon>
    </lineage>
</organism>
<dbReference type="SUPFAM" id="SSF46565">
    <property type="entry name" value="Chaperone J-domain"/>
    <property type="match status" value="1"/>
</dbReference>
<dbReference type="Pfam" id="PF00226">
    <property type="entry name" value="DnaJ"/>
    <property type="match status" value="1"/>
</dbReference>
<evidence type="ECO:0000259" key="2">
    <source>
        <dbReference type="PROSITE" id="PS50076"/>
    </source>
</evidence>
<gene>
    <name evidence="3" type="primary">ATJ39</name>
    <name evidence="3" type="ORF">Tcan_11813</name>
</gene>
<keyword evidence="1" id="KW-0175">Coiled coil</keyword>
<dbReference type="OMA" id="VAIICKS"/>
<dbReference type="InterPro" id="IPR018253">
    <property type="entry name" value="DnaJ_domain_CS"/>
</dbReference>
<dbReference type="SMART" id="SM00271">
    <property type="entry name" value="DnaJ"/>
    <property type="match status" value="1"/>
</dbReference>
<dbReference type="STRING" id="6265.A0A0B2V861"/>
<name>A0A0B2V861_TOXCA</name>
<dbReference type="CDD" id="cd06257">
    <property type="entry name" value="DnaJ"/>
    <property type="match status" value="1"/>
</dbReference>
<dbReference type="InterPro" id="IPR052812">
    <property type="entry name" value="Plant_DnaJ_domain"/>
</dbReference>
<dbReference type="InterPro" id="IPR036869">
    <property type="entry name" value="J_dom_sf"/>
</dbReference>
<dbReference type="Proteomes" id="UP000031036">
    <property type="component" value="Unassembled WGS sequence"/>
</dbReference>
<accession>A0A0B2V861</accession>
<keyword evidence="4" id="KW-1185">Reference proteome</keyword>
<dbReference type="EMBL" id="JPKZ01001879">
    <property type="protein sequence ID" value="KHN79631.1"/>
    <property type="molecule type" value="Genomic_DNA"/>
</dbReference>
<dbReference type="Gene3D" id="1.10.287.110">
    <property type="entry name" value="DnaJ domain"/>
    <property type="match status" value="1"/>
</dbReference>
<dbReference type="PROSITE" id="PS00636">
    <property type="entry name" value="DNAJ_1"/>
    <property type="match status" value="1"/>
</dbReference>
<dbReference type="OrthoDB" id="10250354at2759"/>
<dbReference type="PROSITE" id="PS50076">
    <property type="entry name" value="DNAJ_2"/>
    <property type="match status" value="1"/>
</dbReference>
<feature type="domain" description="J" evidence="2">
    <location>
        <begin position="33"/>
        <end position="98"/>
    </location>
</feature>
<dbReference type="PANTHER" id="PTHR44272:SF3">
    <property type="entry name" value="J DOMAIN-CONTAINING PROTEIN"/>
    <property type="match status" value="1"/>
</dbReference>
<protein>
    <submittedName>
        <fullName evidence="3">Chaperone protein dnaJ 39</fullName>
    </submittedName>
</protein>
<feature type="coiled-coil region" evidence="1">
    <location>
        <begin position="302"/>
        <end position="347"/>
    </location>
</feature>
<evidence type="ECO:0000313" key="3">
    <source>
        <dbReference type="EMBL" id="KHN79631.1"/>
    </source>
</evidence>